<dbReference type="PANTHER" id="PTHR33976">
    <property type="entry name" value="OS07G0645000 PROTEIN"/>
    <property type="match status" value="1"/>
</dbReference>
<sequence>MASLRFQQFLLVLLASFLLLSCTVKADNDEEENLFKSINSYRASLNLTAFTENDNAECLADKIADQFKKQPCTNTTGSYTVPGTESQFSKYPQFLEKCHLNINDTKNGVIMPVCVPKLDPALVLTNFTQTQYSAYVNDTKFTGAGVGSEDDWIVMVLTTSTPGGAFSPAGSAASVSDMGFTFLLISSFLGFFLAL</sequence>
<dbReference type="InterPro" id="IPR059083">
    <property type="entry name" value="At5g19230_dom"/>
</dbReference>
<dbReference type="AlphaFoldDB" id="A0AA41VJS0"/>
<dbReference type="Pfam" id="PF25884">
    <property type="entry name" value="At5g19230"/>
    <property type="match status" value="1"/>
</dbReference>
<dbReference type="InterPro" id="IPR045285">
    <property type="entry name" value="At5g19230-like"/>
</dbReference>
<feature type="signal peptide" evidence="1">
    <location>
        <begin position="1"/>
        <end position="26"/>
    </location>
</feature>
<gene>
    <name evidence="3" type="ORF">MKW94_013224</name>
</gene>
<keyword evidence="1" id="KW-0732">Signal</keyword>
<keyword evidence="4" id="KW-1185">Reference proteome</keyword>
<dbReference type="PANTHER" id="PTHR33976:SF8">
    <property type="entry name" value="OS07G0645000 PROTEIN"/>
    <property type="match status" value="1"/>
</dbReference>
<name>A0AA41VJS0_PAPNU</name>
<feature type="chain" id="PRO_5041356551" description="Uncharacterized GPI-anchored protein At5g19230-like domain-containing protein" evidence="1">
    <location>
        <begin position="27"/>
        <end position="195"/>
    </location>
</feature>
<evidence type="ECO:0000313" key="3">
    <source>
        <dbReference type="EMBL" id="MCL7042590.1"/>
    </source>
</evidence>
<evidence type="ECO:0000256" key="1">
    <source>
        <dbReference type="SAM" id="SignalP"/>
    </source>
</evidence>
<dbReference type="Proteomes" id="UP001177140">
    <property type="component" value="Unassembled WGS sequence"/>
</dbReference>
<accession>A0AA41VJS0</accession>
<evidence type="ECO:0000313" key="4">
    <source>
        <dbReference type="Proteomes" id="UP001177140"/>
    </source>
</evidence>
<proteinExistence type="predicted"/>
<protein>
    <recommendedName>
        <fullName evidence="2">Uncharacterized GPI-anchored protein At5g19230-like domain-containing protein</fullName>
    </recommendedName>
</protein>
<organism evidence="3 4">
    <name type="scientific">Papaver nudicaule</name>
    <name type="common">Iceland poppy</name>
    <dbReference type="NCBI Taxonomy" id="74823"/>
    <lineage>
        <taxon>Eukaryota</taxon>
        <taxon>Viridiplantae</taxon>
        <taxon>Streptophyta</taxon>
        <taxon>Embryophyta</taxon>
        <taxon>Tracheophyta</taxon>
        <taxon>Spermatophyta</taxon>
        <taxon>Magnoliopsida</taxon>
        <taxon>Ranunculales</taxon>
        <taxon>Papaveraceae</taxon>
        <taxon>Papaveroideae</taxon>
        <taxon>Papaver</taxon>
    </lineage>
</organism>
<dbReference type="EMBL" id="JAJJMA010237140">
    <property type="protein sequence ID" value="MCL7042590.1"/>
    <property type="molecule type" value="Genomic_DNA"/>
</dbReference>
<comment type="caution">
    <text evidence="3">The sequence shown here is derived from an EMBL/GenBank/DDBJ whole genome shotgun (WGS) entry which is preliminary data.</text>
</comment>
<feature type="domain" description="Uncharacterized GPI-anchored protein At5g19230-like" evidence="2">
    <location>
        <begin position="31"/>
        <end position="157"/>
    </location>
</feature>
<dbReference type="PROSITE" id="PS51257">
    <property type="entry name" value="PROKAR_LIPOPROTEIN"/>
    <property type="match status" value="1"/>
</dbReference>
<evidence type="ECO:0000259" key="2">
    <source>
        <dbReference type="Pfam" id="PF25884"/>
    </source>
</evidence>
<reference evidence="3" key="1">
    <citation type="submission" date="2022-03" db="EMBL/GenBank/DDBJ databases">
        <title>A functionally conserved STORR gene fusion in Papaver species that diverged 16.8 million years ago.</title>
        <authorList>
            <person name="Catania T."/>
        </authorList>
    </citation>
    <scope>NUCLEOTIDE SEQUENCE</scope>
    <source>
        <strain evidence="3">S-191538</strain>
    </source>
</reference>